<keyword evidence="4" id="KW-0812">Transmembrane</keyword>
<dbReference type="SMART" id="SM00429">
    <property type="entry name" value="IPT"/>
    <property type="match status" value="1"/>
</dbReference>
<feature type="region of interest" description="Disordered" evidence="3">
    <location>
        <begin position="353"/>
        <end position="466"/>
    </location>
</feature>
<dbReference type="Pfam" id="PF12796">
    <property type="entry name" value="Ank_2"/>
    <property type="match status" value="1"/>
</dbReference>
<feature type="compositionally biased region" description="Polar residues" evidence="3">
    <location>
        <begin position="417"/>
        <end position="448"/>
    </location>
</feature>
<feature type="region of interest" description="Disordered" evidence="3">
    <location>
        <begin position="1044"/>
        <end position="1069"/>
    </location>
</feature>
<dbReference type="PROSITE" id="PS50088">
    <property type="entry name" value="ANK_REPEAT"/>
    <property type="match status" value="2"/>
</dbReference>
<evidence type="ECO:0000313" key="7">
    <source>
        <dbReference type="Proteomes" id="UP000703269"/>
    </source>
</evidence>
<evidence type="ECO:0000256" key="3">
    <source>
        <dbReference type="SAM" id="MobiDB-lite"/>
    </source>
</evidence>
<keyword evidence="4" id="KW-0472">Membrane</keyword>
<proteinExistence type="predicted"/>
<feature type="region of interest" description="Disordered" evidence="3">
    <location>
        <begin position="112"/>
        <end position="132"/>
    </location>
</feature>
<dbReference type="Pfam" id="PF01833">
    <property type="entry name" value="TIG"/>
    <property type="match status" value="1"/>
</dbReference>
<evidence type="ECO:0000259" key="5">
    <source>
        <dbReference type="SMART" id="SM00429"/>
    </source>
</evidence>
<keyword evidence="4" id="KW-1133">Transmembrane helix</keyword>
<dbReference type="SUPFAM" id="SSF48403">
    <property type="entry name" value="Ankyrin repeat"/>
    <property type="match status" value="1"/>
</dbReference>
<feature type="compositionally biased region" description="Basic and acidic residues" evidence="3">
    <location>
        <begin position="392"/>
        <end position="410"/>
    </location>
</feature>
<dbReference type="PROSITE" id="PS50297">
    <property type="entry name" value="ANK_REP_REGION"/>
    <property type="match status" value="2"/>
</dbReference>
<keyword evidence="1 2" id="KW-0040">ANK repeat</keyword>
<name>A0A9P3GAM4_9APHY</name>
<evidence type="ECO:0000256" key="4">
    <source>
        <dbReference type="SAM" id="Phobius"/>
    </source>
</evidence>
<dbReference type="InterPro" id="IPR057962">
    <property type="entry name" value="SPT23_MGA2_DBD"/>
</dbReference>
<evidence type="ECO:0000256" key="2">
    <source>
        <dbReference type="PROSITE-ProRule" id="PRU00023"/>
    </source>
</evidence>
<dbReference type="Proteomes" id="UP000703269">
    <property type="component" value="Unassembled WGS sequence"/>
</dbReference>
<feature type="region of interest" description="Disordered" evidence="3">
    <location>
        <begin position="1000"/>
        <end position="1021"/>
    </location>
</feature>
<feature type="domain" description="IPT/TIG" evidence="5">
    <location>
        <begin position="565"/>
        <end position="652"/>
    </location>
</feature>
<dbReference type="GO" id="GO:0006357">
    <property type="term" value="P:regulation of transcription by RNA polymerase II"/>
    <property type="evidence" value="ECO:0007669"/>
    <property type="project" value="TreeGrafter"/>
</dbReference>
<dbReference type="GO" id="GO:0003690">
    <property type="term" value="F:double-stranded DNA binding"/>
    <property type="evidence" value="ECO:0007669"/>
    <property type="project" value="TreeGrafter"/>
</dbReference>
<organism evidence="6 7">
    <name type="scientific">Phanerochaete sordida</name>
    <dbReference type="NCBI Taxonomy" id="48140"/>
    <lineage>
        <taxon>Eukaryota</taxon>
        <taxon>Fungi</taxon>
        <taxon>Dikarya</taxon>
        <taxon>Basidiomycota</taxon>
        <taxon>Agaricomycotina</taxon>
        <taxon>Agaricomycetes</taxon>
        <taxon>Polyporales</taxon>
        <taxon>Phanerochaetaceae</taxon>
        <taxon>Phanerochaete</taxon>
    </lineage>
</organism>
<feature type="transmembrane region" description="Helical" evidence="4">
    <location>
        <begin position="1118"/>
        <end position="1136"/>
    </location>
</feature>
<feature type="compositionally biased region" description="Basic and acidic residues" evidence="3">
    <location>
        <begin position="897"/>
        <end position="907"/>
    </location>
</feature>
<dbReference type="GO" id="GO:0005634">
    <property type="term" value="C:nucleus"/>
    <property type="evidence" value="ECO:0007669"/>
    <property type="project" value="TreeGrafter"/>
</dbReference>
<evidence type="ECO:0000256" key="1">
    <source>
        <dbReference type="ARBA" id="ARBA00023043"/>
    </source>
</evidence>
<feature type="compositionally biased region" description="Polar residues" evidence="3">
    <location>
        <begin position="355"/>
        <end position="369"/>
    </location>
</feature>
<feature type="compositionally biased region" description="Low complexity" evidence="3">
    <location>
        <begin position="1"/>
        <end position="18"/>
    </location>
</feature>
<dbReference type="InterPro" id="IPR014756">
    <property type="entry name" value="Ig_E-set"/>
</dbReference>
<comment type="caution">
    <text evidence="6">The sequence shown here is derived from an EMBL/GenBank/DDBJ whole genome shotgun (WGS) entry which is preliminary data.</text>
</comment>
<keyword evidence="7" id="KW-1185">Reference proteome</keyword>
<feature type="region of interest" description="Disordered" evidence="3">
    <location>
        <begin position="855"/>
        <end position="920"/>
    </location>
</feature>
<protein>
    <recommendedName>
        <fullName evidence="5">IPT/TIG domain-containing protein</fullName>
    </recommendedName>
</protein>
<feature type="region of interest" description="Disordered" evidence="3">
    <location>
        <begin position="1"/>
        <end position="27"/>
    </location>
</feature>
<dbReference type="Pfam" id="PF25603">
    <property type="entry name" value="SPT23_MGA2_DBD"/>
    <property type="match status" value="1"/>
</dbReference>
<dbReference type="OrthoDB" id="71307at2759"/>
<dbReference type="Gene3D" id="1.25.40.20">
    <property type="entry name" value="Ankyrin repeat-containing domain"/>
    <property type="match status" value="1"/>
</dbReference>
<dbReference type="CDD" id="cd00102">
    <property type="entry name" value="IPT"/>
    <property type="match status" value="1"/>
</dbReference>
<dbReference type="PANTHER" id="PTHR23335:SF1">
    <property type="entry name" value="CALMODULIN-BINDING TRANSCRIPTION ACTIVATOR, ISOFORM F"/>
    <property type="match status" value="1"/>
</dbReference>
<dbReference type="InterPro" id="IPR002909">
    <property type="entry name" value="IPT_dom"/>
</dbReference>
<dbReference type="InterPro" id="IPR002110">
    <property type="entry name" value="Ankyrin_rpt"/>
</dbReference>
<gene>
    <name evidence="6" type="ORF">PsYK624_084260</name>
</gene>
<accession>A0A9P3GAM4</accession>
<dbReference type="Gene3D" id="2.60.40.10">
    <property type="entry name" value="Immunoglobulins"/>
    <property type="match status" value="1"/>
</dbReference>
<feature type="compositionally biased region" description="Acidic residues" evidence="3">
    <location>
        <begin position="866"/>
        <end position="884"/>
    </location>
</feature>
<sequence>MSSSSTTACSRSPSPSTPEGSDNLDPAITQEVVNAWCHSLSQDGFFIPDESLDSADKDGRAPTLDLGDLIQDDAYEDSPLSTDMHSSFVAPRSQMFPYPVAEVCPAYRPRTSISATKPVPPPPSQVRRDPPPAALQSVVYPPKESCSNLPIMFPSIPEGGTKSRVETQVRLTVDLAHASSSSGEPLKYDRVGSWKWLRLPKGTSTKRRTRKEGKIDAIPDDTLHLTTEITCATPPHTKVTCCTSCQAREAKRIERKLAARVRPARSDDESPEEPLVIPGRGKHEDSSKLIQFNCPEVLDFSSGTVVLPLRITCYCRHHREKTGFNVHFTMFDHAGRIVGSGVTRPIMITDDHKSTGVSKAASSAGQTPDSEWGFRSLGDRPDAGGSQLAKRKAGEERVPKKRTKPYDGRRSGKLSRKTSNGSLNSTVPSAFATRPSTPALSHGGSSPEHTQKLEPGTPDFSDHGAPAVIPSMLPSAVAPPIVANESHSFDDILMPDASAVSGMDPRLASVPHTSFLAHDMSPVTPSSIHSPDMMTMPAPQPLEIAQSLQYLFNAAEPQPIPALPQPKIHRLIPSQGPTYGGIEITILGANFHPNMQLNCVFGDVCSTSTQRWSDNTLVCILPPSPTPGVVAVWFDGIPKEEDGSPPSLFAYQDETDRALMELALQVVGLKMTGKIEDARDVAMRIVNTTGPDSMSTSMNSAPTSGMQLAGSSRFSADLLHLLRTRSSESGDFEKLILDFLSVLDTPLSIPTRSIASTVSHTTSSGQTMLHLATFLGFSKVVLFLLEHHIDVDARDNNGFTALHFAALKNDIACARLLVEAGAALDIVNALGRTAAETAPPGLFEDLFIEDPFADDEDSVGECSAGDQDDEATWGDVEGASDECDSLPRSCRRRRAERKSSLPKEKVALQHASSSEDDDAVLRPLASKKAKEAEAGIVDEKQMAASIMEMVQRTFAQLQHPQGMMQNIPLHLPGMPAWGTLPQMPAVFPVFVPMPTLLWGDRRPDAPQSDGEGDRAGRAPQWLGIPTGQEWKAMWERWALTVRPPTDDAPPAYTPRSTEEVEKPKVAPTEESTALAAAPATVRLVGYEPVPVPEQEVKSYGYRPAKKQSRKQQKKHDRMLILFWIPILFIGLIWALMHSMRVGFHAIRAVLSIKAGLRV</sequence>
<dbReference type="PANTHER" id="PTHR23335">
    <property type="entry name" value="CALMODULIN-BINDING TRANSCRIPTION ACTIVATOR CAMTA"/>
    <property type="match status" value="1"/>
</dbReference>
<dbReference type="AlphaFoldDB" id="A0A9P3GAM4"/>
<dbReference type="EMBL" id="BPQB01000025">
    <property type="protein sequence ID" value="GJE92272.1"/>
    <property type="molecule type" value="Genomic_DNA"/>
</dbReference>
<feature type="region of interest" description="Disordered" evidence="3">
    <location>
        <begin position="259"/>
        <end position="282"/>
    </location>
</feature>
<reference evidence="6 7" key="1">
    <citation type="submission" date="2021-08" db="EMBL/GenBank/DDBJ databases">
        <title>Draft Genome Sequence of Phanerochaete sordida strain YK-624.</title>
        <authorList>
            <person name="Mori T."/>
            <person name="Dohra H."/>
            <person name="Suzuki T."/>
            <person name="Kawagishi H."/>
            <person name="Hirai H."/>
        </authorList>
    </citation>
    <scope>NUCLEOTIDE SEQUENCE [LARGE SCALE GENOMIC DNA]</scope>
    <source>
        <strain evidence="6 7">YK-624</strain>
    </source>
</reference>
<feature type="repeat" description="ANK" evidence="2">
    <location>
        <begin position="797"/>
        <end position="829"/>
    </location>
</feature>
<evidence type="ECO:0000313" key="6">
    <source>
        <dbReference type="EMBL" id="GJE92272.1"/>
    </source>
</evidence>
<feature type="repeat" description="ANK" evidence="2">
    <location>
        <begin position="764"/>
        <end position="796"/>
    </location>
</feature>
<dbReference type="InterPro" id="IPR013783">
    <property type="entry name" value="Ig-like_fold"/>
</dbReference>
<dbReference type="SMART" id="SM00248">
    <property type="entry name" value="ANK"/>
    <property type="match status" value="2"/>
</dbReference>
<dbReference type="InterPro" id="IPR036770">
    <property type="entry name" value="Ankyrin_rpt-contain_sf"/>
</dbReference>
<dbReference type="SUPFAM" id="SSF81296">
    <property type="entry name" value="E set domains"/>
    <property type="match status" value="1"/>
</dbReference>
<dbReference type="GO" id="GO:0003712">
    <property type="term" value="F:transcription coregulator activity"/>
    <property type="evidence" value="ECO:0007669"/>
    <property type="project" value="TreeGrafter"/>
</dbReference>